<dbReference type="RefSeq" id="WP_253238999.1">
    <property type="nucleotide sequence ID" value="NZ_JAMYJR010000021.1"/>
</dbReference>
<dbReference type="Proteomes" id="UP001523369">
    <property type="component" value="Unassembled WGS sequence"/>
</dbReference>
<dbReference type="InterPro" id="IPR029787">
    <property type="entry name" value="Nucleotide_cyclase"/>
</dbReference>
<dbReference type="Pfam" id="PF00563">
    <property type="entry name" value="EAL"/>
    <property type="match status" value="1"/>
</dbReference>
<dbReference type="InterPro" id="IPR000160">
    <property type="entry name" value="GGDEF_dom"/>
</dbReference>
<feature type="transmembrane region" description="Helical" evidence="1">
    <location>
        <begin position="86"/>
        <end position="104"/>
    </location>
</feature>
<reference evidence="4 5" key="1">
    <citation type="submission" date="2022-06" db="EMBL/GenBank/DDBJ databases">
        <title>New Species of the Genus Actinoplanes, ActinopZanes ferrugineus.</title>
        <authorList>
            <person name="Ding P."/>
        </authorList>
    </citation>
    <scope>NUCLEOTIDE SEQUENCE [LARGE SCALE GENOMIC DNA]</scope>
    <source>
        <strain evidence="4 5">TRM88003</strain>
    </source>
</reference>
<evidence type="ECO:0000259" key="3">
    <source>
        <dbReference type="PROSITE" id="PS50887"/>
    </source>
</evidence>
<dbReference type="InterPro" id="IPR052155">
    <property type="entry name" value="Biofilm_reg_signaling"/>
</dbReference>
<feature type="transmembrane region" description="Helical" evidence="1">
    <location>
        <begin position="38"/>
        <end position="55"/>
    </location>
</feature>
<dbReference type="Gene3D" id="3.30.70.270">
    <property type="match status" value="1"/>
</dbReference>
<name>A0ABT1DS58_9ACTN</name>
<feature type="transmembrane region" description="Helical" evidence="1">
    <location>
        <begin position="14"/>
        <end position="32"/>
    </location>
</feature>
<dbReference type="SUPFAM" id="SSF141868">
    <property type="entry name" value="EAL domain-like"/>
    <property type="match status" value="1"/>
</dbReference>
<dbReference type="PROSITE" id="PS50887">
    <property type="entry name" value="GGDEF"/>
    <property type="match status" value="1"/>
</dbReference>
<proteinExistence type="predicted"/>
<dbReference type="PROSITE" id="PS50883">
    <property type="entry name" value="EAL"/>
    <property type="match status" value="1"/>
</dbReference>
<comment type="caution">
    <text evidence="4">The sequence shown here is derived from an EMBL/GenBank/DDBJ whole genome shotgun (WGS) entry which is preliminary data.</text>
</comment>
<dbReference type="PANTHER" id="PTHR44757">
    <property type="entry name" value="DIGUANYLATE CYCLASE DGCP"/>
    <property type="match status" value="1"/>
</dbReference>
<keyword evidence="1" id="KW-1133">Transmembrane helix</keyword>
<organism evidence="4 5">
    <name type="scientific">Paractinoplanes aksuensis</name>
    <dbReference type="NCBI Taxonomy" id="2939490"/>
    <lineage>
        <taxon>Bacteria</taxon>
        <taxon>Bacillati</taxon>
        <taxon>Actinomycetota</taxon>
        <taxon>Actinomycetes</taxon>
        <taxon>Micromonosporales</taxon>
        <taxon>Micromonosporaceae</taxon>
        <taxon>Paractinoplanes</taxon>
    </lineage>
</organism>
<dbReference type="Pfam" id="PF00990">
    <property type="entry name" value="GGDEF"/>
    <property type="match status" value="1"/>
</dbReference>
<dbReference type="SUPFAM" id="SSF55073">
    <property type="entry name" value="Nucleotide cyclase"/>
    <property type="match status" value="1"/>
</dbReference>
<gene>
    <name evidence="4" type="ORF">M1L60_20175</name>
</gene>
<evidence type="ECO:0000256" key="1">
    <source>
        <dbReference type="SAM" id="Phobius"/>
    </source>
</evidence>
<dbReference type="InterPro" id="IPR043128">
    <property type="entry name" value="Rev_trsase/Diguanyl_cyclase"/>
</dbReference>
<evidence type="ECO:0000313" key="5">
    <source>
        <dbReference type="Proteomes" id="UP001523369"/>
    </source>
</evidence>
<dbReference type="CDD" id="cd01949">
    <property type="entry name" value="GGDEF"/>
    <property type="match status" value="1"/>
</dbReference>
<dbReference type="SMART" id="SM00052">
    <property type="entry name" value="EAL"/>
    <property type="match status" value="1"/>
</dbReference>
<feature type="domain" description="GGDEF" evidence="3">
    <location>
        <begin position="155"/>
        <end position="288"/>
    </location>
</feature>
<feature type="domain" description="EAL" evidence="2">
    <location>
        <begin position="297"/>
        <end position="550"/>
    </location>
</feature>
<sequence>MGRFGKVLDRVRRGVDITMIFASLLALAWTPLVGREDGVLAVAVAVVSGIVLTRISRRWPLVQYAPVAAAVIAAAVYNAFGDTTTTMIWLILIVTAVILIRQFLGSHTNEGLMRDLTRQRAILARQAFRDPLTGLGNRAMFMDHAKDALDDADDTKTAVILFDLDGFKGINDTYGHAAGDELLKATADRLNANVRANDTVSRLGGDEFVVLLPRLADEQTADTVADRILHDLQKPLAVDDLILSVRASAGISITQGGTLDVDTLLREADEALYHAKDDGKGVVRRFDPVRFAEAAQRRRDESDLRRALAEMQFEVHYQPIVDLNGELAVGVEALVRWRHPVRGLLGPGDFIELAETLGLMPGLGLWVLREACAQAVVWQQDNPGFKVNVNLSATQLSSPELTDEVGAVLADTGLPPNSLVLELTESMALTDLTESARVLGSLKTLGVRIALDDFGTGFSSLSHLGALPVDVVKIDKSFVAAMRETTANGSVAEAVLQIARTFNLAPVAEGVEDEVQAALLRELACAEAQGYHFARPMPAAELTGLLSRQSAGLQIR</sequence>
<dbReference type="InterPro" id="IPR035919">
    <property type="entry name" value="EAL_sf"/>
</dbReference>
<keyword evidence="1" id="KW-0812">Transmembrane</keyword>
<keyword evidence="5" id="KW-1185">Reference proteome</keyword>
<dbReference type="NCBIfam" id="TIGR00254">
    <property type="entry name" value="GGDEF"/>
    <property type="match status" value="1"/>
</dbReference>
<evidence type="ECO:0000313" key="4">
    <source>
        <dbReference type="EMBL" id="MCO8272916.1"/>
    </source>
</evidence>
<dbReference type="CDD" id="cd01948">
    <property type="entry name" value="EAL"/>
    <property type="match status" value="1"/>
</dbReference>
<feature type="transmembrane region" description="Helical" evidence="1">
    <location>
        <begin position="62"/>
        <end position="80"/>
    </location>
</feature>
<protein>
    <submittedName>
        <fullName evidence="4">EAL domain-containing protein</fullName>
    </submittedName>
</protein>
<evidence type="ECO:0000259" key="2">
    <source>
        <dbReference type="PROSITE" id="PS50883"/>
    </source>
</evidence>
<dbReference type="SMART" id="SM00267">
    <property type="entry name" value="GGDEF"/>
    <property type="match status" value="1"/>
</dbReference>
<keyword evidence="1" id="KW-0472">Membrane</keyword>
<dbReference type="PANTHER" id="PTHR44757:SF2">
    <property type="entry name" value="BIOFILM ARCHITECTURE MAINTENANCE PROTEIN MBAA"/>
    <property type="match status" value="1"/>
</dbReference>
<dbReference type="InterPro" id="IPR001633">
    <property type="entry name" value="EAL_dom"/>
</dbReference>
<dbReference type="EMBL" id="JAMYJR010000021">
    <property type="protein sequence ID" value="MCO8272916.1"/>
    <property type="molecule type" value="Genomic_DNA"/>
</dbReference>
<accession>A0ABT1DS58</accession>
<dbReference type="Gene3D" id="3.20.20.450">
    <property type="entry name" value="EAL domain"/>
    <property type="match status" value="1"/>
</dbReference>